<dbReference type="Proteomes" id="UP001060037">
    <property type="component" value="Segment"/>
</dbReference>
<keyword evidence="2" id="KW-1185">Reference proteome</keyword>
<name>A0A9E7NLS7_9CAUD</name>
<evidence type="ECO:0000313" key="1">
    <source>
        <dbReference type="EMBL" id="UTQ78236.1"/>
    </source>
</evidence>
<sequence>MIKQRFVVYKAFNKSGGVVGSLLVAGGKLMPFTRHTWASDLSKTTSELMGYGTFDSLDYWKSYTKRCGACRFQKVIYFN</sequence>
<protein>
    <submittedName>
        <fullName evidence="1">Uncharacterized protein</fullName>
    </submittedName>
</protein>
<reference evidence="1" key="1">
    <citation type="submission" date="2022-05" db="EMBL/GenBank/DDBJ databases">
        <authorList>
            <person name="Tikunov A."/>
            <person name="Kozlova Y."/>
            <person name="Morozova V."/>
            <person name="Jdeed G."/>
            <person name="Bardasheva A."/>
            <person name="Tikunova N."/>
        </authorList>
    </citation>
    <scope>NUCLEOTIDE SEQUENCE</scope>
</reference>
<proteinExistence type="predicted"/>
<dbReference type="EMBL" id="ON624112">
    <property type="protein sequence ID" value="UTQ78236.1"/>
    <property type="molecule type" value="Genomic_DNA"/>
</dbReference>
<evidence type="ECO:0000313" key="2">
    <source>
        <dbReference type="Proteomes" id="UP001060037"/>
    </source>
</evidence>
<organism evidence="1 2">
    <name type="scientific">Aeromonas phage Aer_P220</name>
    <dbReference type="NCBI Taxonomy" id="2951227"/>
    <lineage>
        <taxon>Viruses</taxon>
        <taxon>Duplodnaviria</taxon>
        <taxon>Heunggongvirae</taxon>
        <taxon>Uroviricota</taxon>
        <taxon>Caudoviricetes</taxon>
        <taxon>Autographivirales</taxon>
        <taxon>Autographivirales incertae sedis</taxon>
        <taxon>Yinyavirus</taxon>
        <taxon>Yinyavirus AerP220</taxon>
    </lineage>
</organism>
<accession>A0A9E7NLS7</accession>